<dbReference type="PROSITE" id="PS51257">
    <property type="entry name" value="PROKAR_LIPOPROTEIN"/>
    <property type="match status" value="1"/>
</dbReference>
<dbReference type="PANTHER" id="PTHR37817">
    <property type="entry name" value="N-ACETYLTRANSFERASE EIS"/>
    <property type="match status" value="1"/>
</dbReference>
<reference evidence="2" key="1">
    <citation type="submission" date="2020-10" db="EMBL/GenBank/DDBJ databases">
        <authorList>
            <person name="Gilroy R."/>
        </authorList>
    </citation>
    <scope>NUCLEOTIDE SEQUENCE</scope>
    <source>
        <strain evidence="2">4509</strain>
    </source>
</reference>
<dbReference type="PROSITE" id="PS51186">
    <property type="entry name" value="GNAT"/>
    <property type="match status" value="1"/>
</dbReference>
<dbReference type="PANTHER" id="PTHR37817:SF1">
    <property type="entry name" value="N-ACETYLTRANSFERASE EIS"/>
    <property type="match status" value="1"/>
</dbReference>
<dbReference type="Gene3D" id="3.40.630.30">
    <property type="match status" value="1"/>
</dbReference>
<dbReference type="SUPFAM" id="SSF55729">
    <property type="entry name" value="Acyl-CoA N-acyltransferases (Nat)"/>
    <property type="match status" value="1"/>
</dbReference>
<organism evidence="2 3">
    <name type="scientific">Candidatus Egerieicola faecale</name>
    <dbReference type="NCBI Taxonomy" id="2840774"/>
    <lineage>
        <taxon>Bacteria</taxon>
        <taxon>Bacillati</taxon>
        <taxon>Bacillota</taxon>
        <taxon>Clostridia</taxon>
        <taxon>Eubacteriales</taxon>
        <taxon>Oscillospiraceae</taxon>
        <taxon>Oscillospiraceae incertae sedis</taxon>
        <taxon>Candidatus Egerieicola</taxon>
    </lineage>
</organism>
<evidence type="ECO:0000259" key="1">
    <source>
        <dbReference type="PROSITE" id="PS51186"/>
    </source>
</evidence>
<comment type="caution">
    <text evidence="2">The sequence shown here is derived from an EMBL/GenBank/DDBJ whole genome shotgun (WGS) entry which is preliminary data.</text>
</comment>
<accession>A0A9D1IT37</accession>
<protein>
    <submittedName>
        <fullName evidence="2">GNAT family N-acetyltransferase</fullName>
    </submittedName>
</protein>
<dbReference type="EMBL" id="DVMX01000058">
    <property type="protein sequence ID" value="HIU41504.1"/>
    <property type="molecule type" value="Genomic_DNA"/>
</dbReference>
<reference evidence="2" key="2">
    <citation type="journal article" date="2021" name="PeerJ">
        <title>Extensive microbial diversity within the chicken gut microbiome revealed by metagenomics and culture.</title>
        <authorList>
            <person name="Gilroy R."/>
            <person name="Ravi A."/>
            <person name="Getino M."/>
            <person name="Pursley I."/>
            <person name="Horton D.L."/>
            <person name="Alikhan N.F."/>
            <person name="Baker D."/>
            <person name="Gharbi K."/>
            <person name="Hall N."/>
            <person name="Watson M."/>
            <person name="Adriaenssens E.M."/>
            <person name="Foster-Nyarko E."/>
            <person name="Jarju S."/>
            <person name="Secka A."/>
            <person name="Antonio M."/>
            <person name="Oren A."/>
            <person name="Chaudhuri R.R."/>
            <person name="La Ragione R."/>
            <person name="Hildebrand F."/>
            <person name="Pallen M.J."/>
        </authorList>
    </citation>
    <scope>NUCLEOTIDE SEQUENCE</scope>
    <source>
        <strain evidence="2">4509</strain>
    </source>
</reference>
<dbReference type="Pfam" id="PF13527">
    <property type="entry name" value="Acetyltransf_9"/>
    <property type="match status" value="1"/>
</dbReference>
<dbReference type="GO" id="GO:0034069">
    <property type="term" value="F:aminoglycoside N-acetyltransferase activity"/>
    <property type="evidence" value="ECO:0007669"/>
    <property type="project" value="TreeGrafter"/>
</dbReference>
<proteinExistence type="predicted"/>
<dbReference type="CDD" id="cd04301">
    <property type="entry name" value="NAT_SF"/>
    <property type="match status" value="1"/>
</dbReference>
<dbReference type="AlphaFoldDB" id="A0A9D1IT37"/>
<sequence length="291" mass="33699">MILRHPQREEIPQLAQLWSSCFPDAQEDVARFLDQVLRPEYGLVVLQPNGRPAAMLTMLPVMMHTNTNIYKGSYLYGVCTHPDFRGQGYFHQLMERAKEEAKSQNRQFLCLVPEGEKLFSLYQSLGYETLFYRTQKKLDPLDYEDRQVLCTMEEIGEGYYIKLRQLYLSGLDLSVQFDGTLQTILYQDLKDAGCRMISVQCRYGHGCVVFTQRRDTMEIWEAAMDPTCFYSIITPLAQRFGAKQVLLTGHPCYAGTRQELSPYGMYLPLEDKLALPGEKYPQPYMNLMLDQ</sequence>
<gene>
    <name evidence="2" type="ORF">IAD19_03030</name>
</gene>
<dbReference type="InterPro" id="IPR000182">
    <property type="entry name" value="GNAT_dom"/>
</dbReference>
<feature type="domain" description="N-acetyltransferase" evidence="1">
    <location>
        <begin position="1"/>
        <end position="150"/>
    </location>
</feature>
<dbReference type="GO" id="GO:0030649">
    <property type="term" value="P:aminoglycoside antibiotic catabolic process"/>
    <property type="evidence" value="ECO:0007669"/>
    <property type="project" value="TreeGrafter"/>
</dbReference>
<evidence type="ECO:0000313" key="2">
    <source>
        <dbReference type="EMBL" id="HIU41504.1"/>
    </source>
</evidence>
<dbReference type="InterPro" id="IPR016181">
    <property type="entry name" value="Acyl_CoA_acyltransferase"/>
</dbReference>
<evidence type="ECO:0000313" key="3">
    <source>
        <dbReference type="Proteomes" id="UP000824082"/>
    </source>
</evidence>
<dbReference type="Proteomes" id="UP000824082">
    <property type="component" value="Unassembled WGS sequence"/>
</dbReference>
<name>A0A9D1IT37_9FIRM</name>
<dbReference type="InterPro" id="IPR051554">
    <property type="entry name" value="Acetyltransferase_Eis"/>
</dbReference>